<comment type="caution">
    <text evidence="1">The sequence shown here is derived from an EMBL/GenBank/DDBJ whole genome shotgun (WGS) entry which is preliminary data.</text>
</comment>
<reference evidence="2" key="1">
    <citation type="journal article" date="2020" name="Stud. Mycol.">
        <title>101 Dothideomycetes genomes: A test case for predicting lifestyles and emergence of pathogens.</title>
        <authorList>
            <person name="Haridas S."/>
            <person name="Albert R."/>
            <person name="Binder M."/>
            <person name="Bloem J."/>
            <person name="LaButti K."/>
            <person name="Salamov A."/>
            <person name="Andreopoulos B."/>
            <person name="Baker S."/>
            <person name="Barry K."/>
            <person name="Bills G."/>
            <person name="Bluhm B."/>
            <person name="Cannon C."/>
            <person name="Castanera R."/>
            <person name="Culley D."/>
            <person name="Daum C."/>
            <person name="Ezra D."/>
            <person name="Gonzalez J."/>
            <person name="Henrissat B."/>
            <person name="Kuo A."/>
            <person name="Liang C."/>
            <person name="Lipzen A."/>
            <person name="Lutzoni F."/>
            <person name="Magnuson J."/>
            <person name="Mondo S."/>
            <person name="Nolan M."/>
            <person name="Ohm R."/>
            <person name="Pangilinan J."/>
            <person name="Park H.-J."/>
            <person name="Ramirez L."/>
            <person name="Alfaro M."/>
            <person name="Sun H."/>
            <person name="Tritt A."/>
            <person name="Yoshinaga Y."/>
            <person name="Zwiers L.-H."/>
            <person name="Turgeon B."/>
            <person name="Goodwin S."/>
            <person name="Spatafora J."/>
            <person name="Crous P."/>
            <person name="Grigoriev I."/>
        </authorList>
    </citation>
    <scope>NUCLEOTIDE SEQUENCE [LARGE SCALE GENOMIC DNA]</scope>
    <source>
        <strain evidence="2">CBS 304.66</strain>
    </source>
</reference>
<keyword evidence="2" id="KW-1185">Reference proteome</keyword>
<organism evidence="1 2">
    <name type="scientific">Lojkania enalia</name>
    <dbReference type="NCBI Taxonomy" id="147567"/>
    <lineage>
        <taxon>Eukaryota</taxon>
        <taxon>Fungi</taxon>
        <taxon>Dikarya</taxon>
        <taxon>Ascomycota</taxon>
        <taxon>Pezizomycotina</taxon>
        <taxon>Dothideomycetes</taxon>
        <taxon>Pleosporomycetidae</taxon>
        <taxon>Pleosporales</taxon>
        <taxon>Pleosporales incertae sedis</taxon>
        <taxon>Lojkania</taxon>
    </lineage>
</organism>
<accession>A0A9P4KGX3</accession>
<name>A0A9P4KGX3_9PLEO</name>
<dbReference type="EMBL" id="ML986589">
    <property type="protein sequence ID" value="KAF2267782.1"/>
    <property type="molecule type" value="Genomic_DNA"/>
</dbReference>
<evidence type="ECO:0000313" key="2">
    <source>
        <dbReference type="Proteomes" id="UP000800093"/>
    </source>
</evidence>
<gene>
    <name evidence="1" type="ORF">CC78DRAFT_576788</name>
</gene>
<sequence>MSFTYFFPSIVNTIDFPRVEALLLTVPPYFHFLNLQLLAFWQNRRTLFPHYNGMYDLRRGPQRQYVHLKRWHEVLCDFFSSLWSILGFSIDSGLGVSYGSSSESEACRRVGPSPCHL</sequence>
<proteinExistence type="predicted"/>
<evidence type="ECO:0000313" key="1">
    <source>
        <dbReference type="EMBL" id="KAF2267782.1"/>
    </source>
</evidence>
<protein>
    <submittedName>
        <fullName evidence="1">Uncharacterized protein</fullName>
    </submittedName>
</protein>
<dbReference type="OrthoDB" id="2250022at2759"/>
<dbReference type="Proteomes" id="UP000800093">
    <property type="component" value="Unassembled WGS sequence"/>
</dbReference>
<dbReference type="AlphaFoldDB" id="A0A9P4KGX3"/>